<dbReference type="AlphaFoldDB" id="Q9N4N7"/>
<sequence length="498" mass="56379">MTFVVLTLCFMNFQLISTDFYMDIQEIMSVEKKCKPNCLFNHTEISSKTIDFFPRNCSKICGILVINSNTDLSENDLEDLFENVNGIYGGVKMENSSLTNISFLKSYPNNFNISCTVYGVSIINNSQLINLDAVKEFFFSIPFDECSFQVKNNPKLDANDLCEFGGVRDMVTLQVSGNLRDCGCRGDFITTDNILEYQNCTVLNGGLRLSNFSSSENLMALSKVKQIKGDVEIQWNNITGLFFLKSLTTILSTNGRGRKKVIVNIHDNYEMKRLGFEKINLFWDLYGGKFFINLQNLHPDFCLTIQEMMNFLAYVKFTNIQAKYCSQNLAKKIPYLTKPCAFSKLSSSEENCTALVGNVVVDANDGRYLYKLFKIKYIFGTLKIQYSKSDGLYFLTDLNYIGNLDASIPAVLIRSNNYLIKPNLPVIMNIISSSGQQAVIYDNQLLPTDYERCSLMSIGYDAEGYDIELDNQDCGKLSNGIFTGKYIVSLLFFLVALE</sequence>
<reference evidence="3 4" key="1">
    <citation type="journal article" date="1998" name="Science">
        <title>Genome sequence of the nematode C. elegans: a platform for investigating biology.</title>
        <authorList>
            <consortium name="The C. elegans sequencing consortium"/>
            <person name="Sulson J.E."/>
            <person name="Waterston R."/>
        </authorList>
    </citation>
    <scope>NUCLEOTIDE SEQUENCE [LARGE SCALE GENOMIC DNA]</scope>
    <source>
        <strain evidence="3 4">Bristol N2</strain>
    </source>
</reference>
<keyword evidence="3" id="KW-0675">Receptor</keyword>
<dbReference type="HOGENOM" id="CLU_028064_2_0_1"/>
<dbReference type="AGR" id="WB:WBGene00022715"/>
<dbReference type="PANTHER" id="PTHR21662">
    <property type="entry name" value="RECEPTOR PROTEIN-TYROSINE KINASE"/>
    <property type="match status" value="1"/>
</dbReference>
<accession>Q9N4N7</accession>
<dbReference type="PhylomeDB" id="Q9N4N7"/>
<dbReference type="Proteomes" id="UP000001940">
    <property type="component" value="Chromosome II"/>
</dbReference>
<proteinExistence type="predicted"/>
<dbReference type="STRING" id="6239.ZK355.5.1"/>
<dbReference type="RefSeq" id="NP_001364807.1">
    <property type="nucleotide sequence ID" value="NM_001377739.1"/>
</dbReference>
<dbReference type="WormBase" id="ZK355.5">
    <property type="protein sequence ID" value="CE53960"/>
    <property type="gene ID" value="WBGene00022715"/>
    <property type="gene designation" value="irld-65"/>
</dbReference>
<dbReference type="UCSC" id="ZK355.5">
    <property type="organism name" value="c. elegans"/>
</dbReference>
<keyword evidence="4" id="KW-1185">Reference proteome</keyword>
<dbReference type="KEGG" id="cel:CELE_ZK355.5"/>
<dbReference type="SMR" id="Q9N4N7"/>
<dbReference type="PaxDb" id="6239-ZK355.5"/>
<dbReference type="FunCoup" id="Q9N4N7">
    <property type="interactions" value="1"/>
</dbReference>
<protein>
    <submittedName>
        <fullName evidence="3">Receptor L-domain domain-containing protein</fullName>
    </submittedName>
</protein>
<feature type="domain" description="Receptor L-domain" evidence="2">
    <location>
        <begin position="199"/>
        <end position="310"/>
    </location>
</feature>
<name>Q9N4N7_CAEEL</name>
<dbReference type="OrthoDB" id="6219513at2759"/>
<dbReference type="GeneID" id="191300"/>
<dbReference type="CTD" id="191300"/>
<dbReference type="InterPro" id="IPR000494">
    <property type="entry name" value="Rcpt_L-dom"/>
</dbReference>
<dbReference type="InParanoid" id="Q9N4N7"/>
<feature type="chain" id="PRO_5024924810" evidence="1">
    <location>
        <begin position="19"/>
        <end position="498"/>
    </location>
</feature>
<dbReference type="EMBL" id="BX284602">
    <property type="protein sequence ID" value="CCD73707.2"/>
    <property type="molecule type" value="Genomic_DNA"/>
</dbReference>
<evidence type="ECO:0000256" key="1">
    <source>
        <dbReference type="SAM" id="SignalP"/>
    </source>
</evidence>
<feature type="domain" description="Receptor L-domain" evidence="2">
    <location>
        <begin position="351"/>
        <end position="446"/>
    </location>
</feature>
<dbReference type="SUPFAM" id="SSF52058">
    <property type="entry name" value="L domain-like"/>
    <property type="match status" value="3"/>
</dbReference>
<dbReference type="Gene3D" id="3.80.20.20">
    <property type="entry name" value="Receptor L-domain"/>
    <property type="match status" value="3"/>
</dbReference>
<gene>
    <name evidence="3 5" type="primary">irld-65</name>
    <name evidence="3" type="ORF">CELE_ZK355.5</name>
    <name evidence="5" type="ORF">ZK355.5</name>
</gene>
<evidence type="ECO:0000313" key="5">
    <source>
        <dbReference type="WormBase" id="ZK355.5"/>
    </source>
</evidence>
<dbReference type="PANTHER" id="PTHR21662:SF57">
    <property type="entry name" value="RECEPTOR L-DOMAIN DOMAIN-CONTAINING PROTEIN"/>
    <property type="match status" value="1"/>
</dbReference>
<dbReference type="Pfam" id="PF01030">
    <property type="entry name" value="Recep_L_domain"/>
    <property type="match status" value="2"/>
</dbReference>
<evidence type="ECO:0000259" key="2">
    <source>
        <dbReference type="Pfam" id="PF01030"/>
    </source>
</evidence>
<evidence type="ECO:0000313" key="4">
    <source>
        <dbReference type="Proteomes" id="UP000001940"/>
    </source>
</evidence>
<dbReference type="InterPro" id="IPR036941">
    <property type="entry name" value="Rcpt_L-dom_sf"/>
</dbReference>
<feature type="signal peptide" evidence="1">
    <location>
        <begin position="1"/>
        <end position="18"/>
    </location>
</feature>
<evidence type="ECO:0000313" key="3">
    <source>
        <dbReference type="EMBL" id="CCD73707.2"/>
    </source>
</evidence>
<dbReference type="InterPro" id="IPR053079">
    <property type="entry name" value="SPS2_domain"/>
</dbReference>
<organism evidence="3 4">
    <name type="scientific">Caenorhabditis elegans</name>
    <dbReference type="NCBI Taxonomy" id="6239"/>
    <lineage>
        <taxon>Eukaryota</taxon>
        <taxon>Metazoa</taxon>
        <taxon>Ecdysozoa</taxon>
        <taxon>Nematoda</taxon>
        <taxon>Chromadorea</taxon>
        <taxon>Rhabditida</taxon>
        <taxon>Rhabditina</taxon>
        <taxon>Rhabditomorpha</taxon>
        <taxon>Rhabditoidea</taxon>
        <taxon>Rhabditidae</taxon>
        <taxon>Peloderinae</taxon>
        <taxon>Caenorhabditis</taxon>
    </lineage>
</organism>
<keyword evidence="1" id="KW-0732">Signal</keyword>